<dbReference type="AlphaFoldDB" id="A0A158NIY3"/>
<reference evidence="3" key="1">
    <citation type="journal article" date="2011" name="PLoS Genet.">
        <title>The genome sequence of the leaf-cutter ant Atta cephalotes reveals insights into its obligate symbiotic lifestyle.</title>
        <authorList>
            <person name="Suen G."/>
            <person name="Teiling C."/>
            <person name="Li L."/>
            <person name="Holt C."/>
            <person name="Abouheif E."/>
            <person name="Bornberg-Bauer E."/>
            <person name="Bouffard P."/>
            <person name="Caldera E.J."/>
            <person name="Cash E."/>
            <person name="Cavanaugh A."/>
            <person name="Denas O."/>
            <person name="Elhaik E."/>
            <person name="Fave M.J."/>
            <person name="Gadau J."/>
            <person name="Gibson J.D."/>
            <person name="Graur D."/>
            <person name="Grubbs K.J."/>
            <person name="Hagen D.E."/>
            <person name="Harkins T.T."/>
            <person name="Helmkampf M."/>
            <person name="Hu H."/>
            <person name="Johnson B.R."/>
            <person name="Kim J."/>
            <person name="Marsh S.E."/>
            <person name="Moeller J.A."/>
            <person name="Munoz-Torres M.C."/>
            <person name="Murphy M.C."/>
            <person name="Naughton M.C."/>
            <person name="Nigam S."/>
            <person name="Overson R."/>
            <person name="Rajakumar R."/>
            <person name="Reese J.T."/>
            <person name="Scott J.J."/>
            <person name="Smith C.R."/>
            <person name="Tao S."/>
            <person name="Tsutsui N.D."/>
            <person name="Viljakainen L."/>
            <person name="Wissler L."/>
            <person name="Yandell M.D."/>
            <person name="Zimmer F."/>
            <person name="Taylor J."/>
            <person name="Slater S.C."/>
            <person name="Clifton S.W."/>
            <person name="Warren W.C."/>
            <person name="Elsik C.G."/>
            <person name="Smith C.D."/>
            <person name="Weinstock G.M."/>
            <person name="Gerardo N.M."/>
            <person name="Currie C.R."/>
        </authorList>
    </citation>
    <scope>NUCLEOTIDE SEQUENCE [LARGE SCALE GENOMIC DNA]</scope>
</reference>
<evidence type="ECO:0000313" key="2">
    <source>
        <dbReference type="EnsemblMetazoa" id="XP_012057491.1"/>
    </source>
</evidence>
<evidence type="ECO:0008006" key="4">
    <source>
        <dbReference type="Google" id="ProtNLM"/>
    </source>
</evidence>
<name>A0A158NIY3_ATTCE</name>
<reference evidence="2" key="2">
    <citation type="submission" date="2016-04" db="UniProtKB">
        <authorList>
            <consortium name="EnsemblMetazoa"/>
        </authorList>
    </citation>
    <scope>IDENTIFICATION</scope>
</reference>
<dbReference type="Proteomes" id="UP000005205">
    <property type="component" value="Unassembled WGS sequence"/>
</dbReference>
<accession>A0A158NIY3</accession>
<feature type="region of interest" description="Disordered" evidence="1">
    <location>
        <begin position="1"/>
        <end position="36"/>
    </location>
</feature>
<dbReference type="EnsemblMetazoa" id="XM_012202101.1">
    <property type="protein sequence ID" value="XP_012057491.1"/>
    <property type="gene ID" value="LOC105620611"/>
</dbReference>
<proteinExistence type="predicted"/>
<evidence type="ECO:0000256" key="1">
    <source>
        <dbReference type="SAM" id="MobiDB-lite"/>
    </source>
</evidence>
<dbReference type="KEGG" id="acep:105620611"/>
<dbReference type="OrthoDB" id="7698877at2759"/>
<evidence type="ECO:0000313" key="3">
    <source>
        <dbReference type="Proteomes" id="UP000005205"/>
    </source>
</evidence>
<dbReference type="EMBL" id="ADTU01017107">
    <property type="status" value="NOT_ANNOTATED_CDS"/>
    <property type="molecule type" value="Genomic_DNA"/>
</dbReference>
<organism evidence="2 3">
    <name type="scientific">Atta cephalotes</name>
    <name type="common">Leafcutter ant</name>
    <dbReference type="NCBI Taxonomy" id="12957"/>
    <lineage>
        <taxon>Eukaryota</taxon>
        <taxon>Metazoa</taxon>
        <taxon>Ecdysozoa</taxon>
        <taxon>Arthropoda</taxon>
        <taxon>Hexapoda</taxon>
        <taxon>Insecta</taxon>
        <taxon>Pterygota</taxon>
        <taxon>Neoptera</taxon>
        <taxon>Endopterygota</taxon>
        <taxon>Hymenoptera</taxon>
        <taxon>Apocrita</taxon>
        <taxon>Aculeata</taxon>
        <taxon>Formicoidea</taxon>
        <taxon>Formicidae</taxon>
        <taxon>Myrmicinae</taxon>
        <taxon>Atta</taxon>
    </lineage>
</organism>
<protein>
    <recommendedName>
        <fullName evidence="4">ZAD domain-containing protein</fullName>
    </recommendedName>
</protein>
<dbReference type="InParanoid" id="A0A158NIY3"/>
<feature type="compositionally biased region" description="Low complexity" evidence="1">
    <location>
        <begin position="17"/>
        <end position="36"/>
    </location>
</feature>
<keyword evidence="3" id="KW-1185">Reference proteome</keyword>
<sequence length="300" mass="34105">MRSSYTPLRRASRRRSSSPPLRQTTRTTSGVETTTTDDLDRRRPLIQYITFGKMSDIYCISCKQLSDDNHRNVFDDKLLLNLQEKDTHEKPDGYMTLRDAIELITGHTISEIDNAILCKICFYKVESYIKFRSQLVASFGKLNIQISDCDSLNLTSVDTNTNSLISKITSTESEIFKEIMNVNENSISSNCSINLELSSNETSLCLSDFHHYVDNVSDDVSDIDDDLNVDISRSRIQKSDIESDINVCSCEDDEILELPVEYKHSEIINISSTESEEDYDYGPTFKKIKLSNQISPPVLS</sequence>
<gene>
    <name evidence="2" type="primary">105620611</name>
</gene>